<accession>A0A6G9H2B5</accession>
<dbReference type="AlphaFoldDB" id="A0A6G9H2B5"/>
<feature type="domain" description="N-acetyltransferase" evidence="1">
    <location>
        <begin position="10"/>
        <end position="171"/>
    </location>
</feature>
<dbReference type="Pfam" id="PF00583">
    <property type="entry name" value="Acetyltransf_1"/>
    <property type="match status" value="1"/>
</dbReference>
<dbReference type="KEGG" id="slia:HA039_22475"/>
<evidence type="ECO:0000313" key="2">
    <source>
        <dbReference type="EMBL" id="QIQ04682.1"/>
    </source>
</evidence>
<evidence type="ECO:0000313" key="3">
    <source>
        <dbReference type="Proteomes" id="UP000501179"/>
    </source>
</evidence>
<dbReference type="PROSITE" id="PS51186">
    <property type="entry name" value="GNAT"/>
    <property type="match status" value="1"/>
</dbReference>
<dbReference type="RefSeq" id="WP_167032779.1">
    <property type="nucleotide sequence ID" value="NZ_CP050177.1"/>
</dbReference>
<evidence type="ECO:0000259" key="1">
    <source>
        <dbReference type="PROSITE" id="PS51186"/>
    </source>
</evidence>
<dbReference type="Proteomes" id="UP000501179">
    <property type="component" value="Chromosome"/>
</dbReference>
<dbReference type="InterPro" id="IPR016181">
    <property type="entry name" value="Acyl_CoA_acyltransferase"/>
</dbReference>
<dbReference type="CDD" id="cd04301">
    <property type="entry name" value="NAT_SF"/>
    <property type="match status" value="1"/>
</dbReference>
<dbReference type="PANTHER" id="PTHR43072">
    <property type="entry name" value="N-ACETYLTRANSFERASE"/>
    <property type="match status" value="1"/>
</dbReference>
<proteinExistence type="predicted"/>
<dbReference type="EMBL" id="CP050177">
    <property type="protein sequence ID" value="QIQ04682.1"/>
    <property type="molecule type" value="Genomic_DNA"/>
</dbReference>
<dbReference type="InterPro" id="IPR000182">
    <property type="entry name" value="GNAT_dom"/>
</dbReference>
<sequence>MGESLTRAGYTTRPMRPADMDAVMELLMLTSAWDIRYRLREQLRAAAAHDAHLAFVAEREGDLVGAAKLAREPAFPGTASALVSVGPQARGTGIGTALAGLLEEGAGRLRGSGMLTCTLRDDLPEGRAFAEGRGFRVTNHSVGRLYELPAHGERLAGAAARSATLARVSVRAASMEDEARTIMECVSRCMEGAKLPFQEGQDINLDHARRLIPAEAVIMLAESLDGSEPVTCGLTIMTPQGPTDPWYTIFTGVDARYRGRGIAAAVKSAALLYAYRAGADCVVTHNDETNEPILRLNDSLGMKPALGYWGLVRPLSD</sequence>
<organism evidence="2 3">
    <name type="scientific">Streptomyces liangshanensis</name>
    <dbReference type="NCBI Taxonomy" id="2717324"/>
    <lineage>
        <taxon>Bacteria</taxon>
        <taxon>Bacillati</taxon>
        <taxon>Actinomycetota</taxon>
        <taxon>Actinomycetes</taxon>
        <taxon>Kitasatosporales</taxon>
        <taxon>Streptomycetaceae</taxon>
        <taxon>Streptomyces</taxon>
    </lineage>
</organism>
<dbReference type="GO" id="GO:0016747">
    <property type="term" value="F:acyltransferase activity, transferring groups other than amino-acyl groups"/>
    <property type="evidence" value="ECO:0007669"/>
    <property type="project" value="InterPro"/>
</dbReference>
<protein>
    <submittedName>
        <fullName evidence="2">GNAT family N-acetyltransferase</fullName>
    </submittedName>
</protein>
<reference evidence="2 3" key="1">
    <citation type="submission" date="2020-03" db="EMBL/GenBank/DDBJ databases">
        <title>A novel species.</title>
        <authorList>
            <person name="Gao J."/>
        </authorList>
    </citation>
    <scope>NUCLEOTIDE SEQUENCE [LARGE SCALE GENOMIC DNA]</scope>
    <source>
        <strain evidence="2 3">QMT-12</strain>
    </source>
</reference>
<dbReference type="SUPFAM" id="SSF55729">
    <property type="entry name" value="Acyl-CoA N-acyltransferases (Nat)"/>
    <property type="match status" value="2"/>
</dbReference>
<name>A0A6G9H2B5_9ACTN</name>
<gene>
    <name evidence="2" type="ORF">HA039_22475</name>
</gene>
<keyword evidence="2" id="KW-0808">Transferase</keyword>
<dbReference type="Gene3D" id="3.40.630.30">
    <property type="match status" value="1"/>
</dbReference>
<keyword evidence="3" id="KW-1185">Reference proteome</keyword>